<dbReference type="OrthoDB" id="5791256at2759"/>
<organism evidence="2 3">
    <name type="scientific">Toxocara canis</name>
    <name type="common">Canine roundworm</name>
    <dbReference type="NCBI Taxonomy" id="6265"/>
    <lineage>
        <taxon>Eukaryota</taxon>
        <taxon>Metazoa</taxon>
        <taxon>Ecdysozoa</taxon>
        <taxon>Nematoda</taxon>
        <taxon>Chromadorea</taxon>
        <taxon>Rhabditida</taxon>
        <taxon>Spirurina</taxon>
        <taxon>Ascaridomorpha</taxon>
        <taxon>Ascaridoidea</taxon>
        <taxon>Toxocaridae</taxon>
        <taxon>Toxocara</taxon>
    </lineage>
</organism>
<gene>
    <name evidence="2" type="primary">pqn-96</name>
    <name evidence="2" type="ORF">Tcan_17984</name>
</gene>
<comment type="caution">
    <text evidence="2">The sequence shown here is derived from an EMBL/GenBank/DDBJ whole genome shotgun (WGS) entry which is preliminary data.</text>
</comment>
<sequence length="391" mass="42582">MSSYSSPLPPYVTPGWNDPPVNLSTERKDPSFLANRHRRPVDPSIQGSVVKAKSTTLQHSHSQPSCESSVSTDSSFISEHSFNSQMEASNTPPKTPFRSSPSASQRRADYQHRAIYDVFTIPSADHQEPFDFARIHPPMAKEGIPAGGPPCGIPFQQNFTSESASPQLSHASAVPAPSFTPPIPGPPIESNPSALIYTPPNAIGEINQRPATSPDPANYVAPMKAAGDVSLSGMQLVQFITKATLRLPPGVTRDGIQLRIAQFDDLVSANAVSEGLLKKLNFVVDALDRGLYDEAVQFFEQMQNAFTEETKTSWAQGLRLLICELKRPARSGSAGPTPLDRGLYDEAVQFFEQMQNAFTEETKTSWAQGLRLLICELKRPARSGSAGPTRH</sequence>
<dbReference type="Proteomes" id="UP000031036">
    <property type="component" value="Unassembled WGS sequence"/>
</dbReference>
<evidence type="ECO:0000256" key="1">
    <source>
        <dbReference type="SAM" id="MobiDB-lite"/>
    </source>
</evidence>
<feature type="compositionally biased region" description="Pro residues" evidence="1">
    <location>
        <begin position="178"/>
        <end position="189"/>
    </location>
</feature>
<feature type="region of interest" description="Disordered" evidence="1">
    <location>
        <begin position="161"/>
        <end position="192"/>
    </location>
</feature>
<keyword evidence="2" id="KW-0640">Prion</keyword>
<proteinExistence type="predicted"/>
<evidence type="ECO:0000313" key="3">
    <source>
        <dbReference type="Proteomes" id="UP000031036"/>
    </source>
</evidence>
<keyword evidence="2" id="KW-0034">Amyloid</keyword>
<name>A0A0B2W714_TOXCA</name>
<evidence type="ECO:0000313" key="2">
    <source>
        <dbReference type="EMBL" id="KHN89065.1"/>
    </source>
</evidence>
<feature type="compositionally biased region" description="Polar residues" evidence="1">
    <location>
        <begin position="53"/>
        <end position="105"/>
    </location>
</feature>
<feature type="compositionally biased region" description="Polar residues" evidence="1">
    <location>
        <begin position="161"/>
        <end position="170"/>
    </location>
</feature>
<dbReference type="OMA" id="EAYQFFE"/>
<accession>A0A0B2W714</accession>
<reference evidence="2 3" key="1">
    <citation type="submission" date="2014-11" db="EMBL/GenBank/DDBJ databases">
        <title>Genetic blueprint of the zoonotic pathogen Toxocara canis.</title>
        <authorList>
            <person name="Zhu X.-Q."/>
            <person name="Korhonen P.K."/>
            <person name="Cai H."/>
            <person name="Young N.D."/>
            <person name="Nejsum P."/>
            <person name="von Samson-Himmelstjerna G."/>
            <person name="Boag P.R."/>
            <person name="Tan P."/>
            <person name="Li Q."/>
            <person name="Min J."/>
            <person name="Yang Y."/>
            <person name="Wang X."/>
            <person name="Fang X."/>
            <person name="Hall R.S."/>
            <person name="Hofmann A."/>
            <person name="Sternberg P.W."/>
            <person name="Jex A.R."/>
            <person name="Gasser R.B."/>
        </authorList>
    </citation>
    <scope>NUCLEOTIDE SEQUENCE [LARGE SCALE GENOMIC DNA]</scope>
    <source>
        <strain evidence="2">PN_DK_2014</strain>
    </source>
</reference>
<dbReference type="Gene3D" id="1.20.940.10">
    <property type="entry name" value="Functional domain of the splicing factor Prp18"/>
    <property type="match status" value="1"/>
</dbReference>
<feature type="region of interest" description="Disordered" evidence="1">
    <location>
        <begin position="1"/>
        <end position="108"/>
    </location>
</feature>
<protein>
    <submittedName>
        <fullName evidence="2">Prion-like-(Q/N-rich) domain-bearing protein 96</fullName>
    </submittedName>
</protein>
<dbReference type="AlphaFoldDB" id="A0A0B2W714"/>
<dbReference type="EMBL" id="JPKZ01000075">
    <property type="protein sequence ID" value="KHN89065.1"/>
    <property type="molecule type" value="Genomic_DNA"/>
</dbReference>
<keyword evidence="3" id="KW-1185">Reference proteome</keyword>